<feature type="region of interest" description="Disordered" evidence="1">
    <location>
        <begin position="195"/>
        <end position="259"/>
    </location>
</feature>
<name>A0A9Q1BFY5_HOLLE</name>
<reference evidence="3" key="1">
    <citation type="submission" date="2021-10" db="EMBL/GenBank/DDBJ databases">
        <title>Tropical sea cucumber genome reveals ecological adaptation and Cuvierian tubules defense mechanism.</title>
        <authorList>
            <person name="Chen T."/>
        </authorList>
    </citation>
    <scope>NUCLEOTIDE SEQUENCE</scope>
    <source>
        <strain evidence="3">Nanhai2018</strain>
        <tissue evidence="3">Muscle</tissue>
    </source>
</reference>
<proteinExistence type="predicted"/>
<gene>
    <name evidence="3" type="ORF">HOLleu_34050</name>
</gene>
<dbReference type="Proteomes" id="UP001152320">
    <property type="component" value="Chromosome 17"/>
</dbReference>
<evidence type="ECO:0000256" key="2">
    <source>
        <dbReference type="SAM" id="SignalP"/>
    </source>
</evidence>
<keyword evidence="4" id="KW-1185">Reference proteome</keyword>
<feature type="compositionally biased region" description="Basic and acidic residues" evidence="1">
    <location>
        <begin position="205"/>
        <end position="215"/>
    </location>
</feature>
<accession>A0A9Q1BFY5</accession>
<evidence type="ECO:0000256" key="1">
    <source>
        <dbReference type="SAM" id="MobiDB-lite"/>
    </source>
</evidence>
<organism evidence="3 4">
    <name type="scientific">Holothuria leucospilota</name>
    <name type="common">Black long sea cucumber</name>
    <name type="synonym">Mertensiothuria leucospilota</name>
    <dbReference type="NCBI Taxonomy" id="206669"/>
    <lineage>
        <taxon>Eukaryota</taxon>
        <taxon>Metazoa</taxon>
        <taxon>Echinodermata</taxon>
        <taxon>Eleutherozoa</taxon>
        <taxon>Echinozoa</taxon>
        <taxon>Holothuroidea</taxon>
        <taxon>Aspidochirotacea</taxon>
        <taxon>Aspidochirotida</taxon>
        <taxon>Holothuriidae</taxon>
        <taxon>Holothuria</taxon>
    </lineage>
</organism>
<dbReference type="EMBL" id="JAIZAY010000017">
    <property type="protein sequence ID" value="KAJ8026256.1"/>
    <property type="molecule type" value="Genomic_DNA"/>
</dbReference>
<feature type="chain" id="PRO_5040268998" evidence="2">
    <location>
        <begin position="25"/>
        <end position="259"/>
    </location>
</feature>
<evidence type="ECO:0000313" key="3">
    <source>
        <dbReference type="EMBL" id="KAJ8026256.1"/>
    </source>
</evidence>
<dbReference type="AlphaFoldDB" id="A0A9Q1BFY5"/>
<feature type="compositionally biased region" description="Basic residues" evidence="1">
    <location>
        <begin position="248"/>
        <end position="259"/>
    </location>
</feature>
<keyword evidence="2" id="KW-0732">Signal</keyword>
<comment type="caution">
    <text evidence="3">The sequence shown here is derived from an EMBL/GenBank/DDBJ whole genome shotgun (WGS) entry which is preliminary data.</text>
</comment>
<evidence type="ECO:0000313" key="4">
    <source>
        <dbReference type="Proteomes" id="UP001152320"/>
    </source>
</evidence>
<feature type="compositionally biased region" description="Basic and acidic residues" evidence="1">
    <location>
        <begin position="237"/>
        <end position="247"/>
    </location>
</feature>
<feature type="compositionally biased region" description="Basic residues" evidence="1">
    <location>
        <begin position="216"/>
        <end position="236"/>
    </location>
</feature>
<feature type="signal peptide" evidence="2">
    <location>
        <begin position="1"/>
        <end position="24"/>
    </location>
</feature>
<protein>
    <submittedName>
        <fullName evidence="3">Uncharacterized protein</fullName>
    </submittedName>
</protein>
<sequence length="259" mass="30051">MLPKDIRVQCLLVLLLGSLCLSKATKINLRSAIRDKQEEIGNIVENVSELLDETECTLDQPMILGLESMEVSLMDCRNDDGDPEDCLNDVIFHVKNMPNFENLFCNVTETCQRIANETLHTLWIFQDDFLSTVGACNESIALSEENPLNISCSECRSSDLFWQGLIIWTDNLDLMLNSLESDEFATLQRTCNKEHARTRKAAAKKQREEKRLKQQERKRKQADRKRKQKLQKRQKERQRLEREEAKKNPKSPKGKKKQI</sequence>